<dbReference type="Proteomes" id="UP001249851">
    <property type="component" value="Unassembled WGS sequence"/>
</dbReference>
<name>A0AAD9UZB1_ACRCE</name>
<gene>
    <name evidence="1" type="ORF">P5673_023077</name>
</gene>
<proteinExistence type="predicted"/>
<evidence type="ECO:0000313" key="2">
    <source>
        <dbReference type="Proteomes" id="UP001249851"/>
    </source>
</evidence>
<reference evidence="1" key="2">
    <citation type="journal article" date="2023" name="Science">
        <title>Genomic signatures of disease resistance in endangered staghorn corals.</title>
        <authorList>
            <person name="Vollmer S.V."/>
            <person name="Selwyn J.D."/>
            <person name="Despard B.A."/>
            <person name="Roesel C.L."/>
        </authorList>
    </citation>
    <scope>NUCLEOTIDE SEQUENCE</scope>
    <source>
        <strain evidence="1">K2</strain>
    </source>
</reference>
<organism evidence="1 2">
    <name type="scientific">Acropora cervicornis</name>
    <name type="common">Staghorn coral</name>
    <dbReference type="NCBI Taxonomy" id="6130"/>
    <lineage>
        <taxon>Eukaryota</taxon>
        <taxon>Metazoa</taxon>
        <taxon>Cnidaria</taxon>
        <taxon>Anthozoa</taxon>
        <taxon>Hexacorallia</taxon>
        <taxon>Scleractinia</taxon>
        <taxon>Astrocoeniina</taxon>
        <taxon>Acroporidae</taxon>
        <taxon>Acropora</taxon>
    </lineage>
</organism>
<dbReference type="AlphaFoldDB" id="A0AAD9UZB1"/>
<sequence>MRKPEFRVSENDPAENTAATCVELQCKLIRQEIETTSQNPPCIDQGHATVTHKMCLYYHCSSCVLFSETLPARLRAFGLPRMTNHTKRKGDYRSFYTILNRRGLWHDPIYIARKEALGCYVEDVREVMPICVVENDVFLAHQVASLQSPSELVLNLGYSNF</sequence>
<dbReference type="EMBL" id="JARQWQ010000064">
    <property type="protein sequence ID" value="KAK2555110.1"/>
    <property type="molecule type" value="Genomic_DNA"/>
</dbReference>
<evidence type="ECO:0000313" key="1">
    <source>
        <dbReference type="EMBL" id="KAK2555110.1"/>
    </source>
</evidence>
<accession>A0AAD9UZB1</accession>
<reference evidence="1" key="1">
    <citation type="journal article" date="2023" name="G3 (Bethesda)">
        <title>Whole genome assembly and annotation of the endangered Caribbean coral Acropora cervicornis.</title>
        <authorList>
            <person name="Selwyn J.D."/>
            <person name="Vollmer S.V."/>
        </authorList>
    </citation>
    <scope>NUCLEOTIDE SEQUENCE</scope>
    <source>
        <strain evidence="1">K2</strain>
    </source>
</reference>
<keyword evidence="2" id="KW-1185">Reference proteome</keyword>
<comment type="caution">
    <text evidence="1">The sequence shown here is derived from an EMBL/GenBank/DDBJ whole genome shotgun (WGS) entry which is preliminary data.</text>
</comment>
<protein>
    <submittedName>
        <fullName evidence="1">Uncharacterized protein</fullName>
    </submittedName>
</protein>